<comment type="caution">
    <text evidence="6">The sequence shown here is derived from an EMBL/GenBank/DDBJ whole genome shotgun (WGS) entry which is preliminary data.</text>
</comment>
<evidence type="ECO:0000256" key="2">
    <source>
        <dbReference type="ARBA" id="ARBA00022723"/>
    </source>
</evidence>
<keyword evidence="3" id="KW-0862">Zinc</keyword>
<evidence type="ECO:0000256" key="3">
    <source>
        <dbReference type="ARBA" id="ARBA00022833"/>
    </source>
</evidence>
<dbReference type="Gene3D" id="3.90.1590.10">
    <property type="entry name" value="glutathione-dependent formaldehyde- activating enzyme (gfa)"/>
    <property type="match status" value="1"/>
</dbReference>
<evidence type="ECO:0000256" key="4">
    <source>
        <dbReference type="ARBA" id="ARBA00023239"/>
    </source>
</evidence>
<dbReference type="InterPro" id="IPR011057">
    <property type="entry name" value="Mss4-like_sf"/>
</dbReference>
<dbReference type="InterPro" id="IPR006913">
    <property type="entry name" value="CENP-V/GFA"/>
</dbReference>
<dbReference type="Proteomes" id="UP001169063">
    <property type="component" value="Unassembled WGS sequence"/>
</dbReference>
<accession>A0ABT8SIM7</accession>
<dbReference type="Pfam" id="PF04828">
    <property type="entry name" value="GFA"/>
    <property type="match status" value="1"/>
</dbReference>
<comment type="similarity">
    <text evidence="1">Belongs to the Gfa family.</text>
</comment>
<name>A0ABT8SIM7_9CAUL</name>
<dbReference type="EMBL" id="JAUKTR010000001">
    <property type="protein sequence ID" value="MDO1558336.1"/>
    <property type="molecule type" value="Genomic_DNA"/>
</dbReference>
<evidence type="ECO:0000313" key="6">
    <source>
        <dbReference type="EMBL" id="MDO1558336.1"/>
    </source>
</evidence>
<dbReference type="PANTHER" id="PTHR33337">
    <property type="entry name" value="GFA DOMAIN-CONTAINING PROTEIN"/>
    <property type="match status" value="1"/>
</dbReference>
<dbReference type="RefSeq" id="WP_302108751.1">
    <property type="nucleotide sequence ID" value="NZ_JAUKTR010000001.1"/>
</dbReference>
<gene>
    <name evidence="6" type="ORF">Q0812_02710</name>
</gene>
<organism evidence="6 7">
    <name type="scientific">Peiella sedimenti</name>
    <dbReference type="NCBI Taxonomy" id="3061083"/>
    <lineage>
        <taxon>Bacteria</taxon>
        <taxon>Pseudomonadati</taxon>
        <taxon>Pseudomonadota</taxon>
        <taxon>Alphaproteobacteria</taxon>
        <taxon>Caulobacterales</taxon>
        <taxon>Caulobacteraceae</taxon>
        <taxon>Peiella</taxon>
    </lineage>
</organism>
<evidence type="ECO:0000256" key="1">
    <source>
        <dbReference type="ARBA" id="ARBA00005495"/>
    </source>
</evidence>
<protein>
    <submittedName>
        <fullName evidence="6">GFA family protein</fullName>
    </submittedName>
</protein>
<sequence>MTATRPGRCLCGAVSFETTGDPKWTAWCHCQSCRRHSGAPASAYAGFEKSNVRWSGEPAWYASSPGVRRGFCAACGSTLAYEGDRWPTEIHLHVGGFDDPSDLPPKGEVFIEERIPWFHSGLKPKS</sequence>
<keyword evidence="4" id="KW-0456">Lyase</keyword>
<keyword evidence="7" id="KW-1185">Reference proteome</keyword>
<proteinExistence type="inferred from homology"/>
<dbReference type="PROSITE" id="PS51891">
    <property type="entry name" value="CENP_V_GFA"/>
    <property type="match status" value="1"/>
</dbReference>
<dbReference type="SUPFAM" id="SSF51316">
    <property type="entry name" value="Mss4-like"/>
    <property type="match status" value="1"/>
</dbReference>
<keyword evidence="2" id="KW-0479">Metal-binding</keyword>
<evidence type="ECO:0000259" key="5">
    <source>
        <dbReference type="PROSITE" id="PS51891"/>
    </source>
</evidence>
<dbReference type="PANTHER" id="PTHR33337:SF40">
    <property type="entry name" value="CENP-V_GFA DOMAIN-CONTAINING PROTEIN-RELATED"/>
    <property type="match status" value="1"/>
</dbReference>
<feature type="domain" description="CENP-V/GFA" evidence="5">
    <location>
        <begin position="5"/>
        <end position="112"/>
    </location>
</feature>
<evidence type="ECO:0000313" key="7">
    <source>
        <dbReference type="Proteomes" id="UP001169063"/>
    </source>
</evidence>
<reference evidence="6" key="1">
    <citation type="submission" date="2023-07" db="EMBL/GenBank/DDBJ databases">
        <title>Brevundimonas soil sp. nov., isolated from the soil of chemical plant.</title>
        <authorList>
            <person name="Wu N."/>
        </authorList>
    </citation>
    <scope>NUCLEOTIDE SEQUENCE</scope>
    <source>
        <strain evidence="6">XZ-24</strain>
    </source>
</reference>